<keyword evidence="4" id="KW-1003">Cell membrane</keyword>
<evidence type="ECO:0000313" key="11">
    <source>
        <dbReference type="EMBL" id="OGY69301.1"/>
    </source>
</evidence>
<evidence type="ECO:0000256" key="4">
    <source>
        <dbReference type="ARBA" id="ARBA00022475"/>
    </source>
</evidence>
<dbReference type="GO" id="GO:0005886">
    <property type="term" value="C:plasma membrane"/>
    <property type="evidence" value="ECO:0007669"/>
    <property type="project" value="UniProtKB-SubCell"/>
</dbReference>
<evidence type="ECO:0000256" key="7">
    <source>
        <dbReference type="ARBA" id="ARBA00023136"/>
    </source>
</evidence>
<dbReference type="Pfam" id="PF00482">
    <property type="entry name" value="T2SSF"/>
    <property type="match status" value="2"/>
</dbReference>
<evidence type="ECO:0000256" key="8">
    <source>
        <dbReference type="RuleBase" id="RU003923"/>
    </source>
</evidence>
<comment type="subcellular location">
    <subcellularLocation>
        <location evidence="1 8">Cell membrane</location>
        <topology evidence="1 8">Multi-pass membrane protein</topology>
    </subcellularLocation>
</comment>
<dbReference type="EMBL" id="MHJO01000015">
    <property type="protein sequence ID" value="OGY69301.1"/>
    <property type="molecule type" value="Genomic_DNA"/>
</dbReference>
<feature type="domain" description="Type II secretion system protein GspF" evidence="10">
    <location>
        <begin position="272"/>
        <end position="395"/>
    </location>
</feature>
<evidence type="ECO:0000256" key="5">
    <source>
        <dbReference type="ARBA" id="ARBA00022692"/>
    </source>
</evidence>
<dbReference type="PANTHER" id="PTHR30012:SF0">
    <property type="entry name" value="TYPE II SECRETION SYSTEM PROTEIN F-RELATED"/>
    <property type="match status" value="1"/>
</dbReference>
<dbReference type="InterPro" id="IPR003004">
    <property type="entry name" value="GspF/PilC"/>
</dbReference>
<dbReference type="InterPro" id="IPR042094">
    <property type="entry name" value="T2SS_GspF_sf"/>
</dbReference>
<keyword evidence="6 9" id="KW-1133">Transmembrane helix</keyword>
<dbReference type="Gene3D" id="1.20.81.30">
    <property type="entry name" value="Type II secretion system (T2SS), domain F"/>
    <property type="match status" value="2"/>
</dbReference>
<feature type="transmembrane region" description="Helical" evidence="9">
    <location>
        <begin position="168"/>
        <end position="190"/>
    </location>
</feature>
<evidence type="ECO:0000256" key="3">
    <source>
        <dbReference type="ARBA" id="ARBA00022448"/>
    </source>
</evidence>
<evidence type="ECO:0000256" key="9">
    <source>
        <dbReference type="SAM" id="Phobius"/>
    </source>
</evidence>
<dbReference type="PANTHER" id="PTHR30012">
    <property type="entry name" value="GENERAL SECRETION PATHWAY PROTEIN"/>
    <property type="match status" value="1"/>
</dbReference>
<gene>
    <name evidence="11" type="ORF">A2586_01395</name>
</gene>
<dbReference type="AlphaFoldDB" id="A0A1G1ZXT2"/>
<evidence type="ECO:0000256" key="1">
    <source>
        <dbReference type="ARBA" id="ARBA00004651"/>
    </source>
</evidence>
<reference evidence="11 12" key="1">
    <citation type="journal article" date="2016" name="Nat. Commun.">
        <title>Thousands of microbial genomes shed light on interconnected biogeochemical processes in an aquifer system.</title>
        <authorList>
            <person name="Anantharaman K."/>
            <person name="Brown C.T."/>
            <person name="Hug L.A."/>
            <person name="Sharon I."/>
            <person name="Castelle C.J."/>
            <person name="Probst A.J."/>
            <person name="Thomas B.C."/>
            <person name="Singh A."/>
            <person name="Wilkins M.J."/>
            <person name="Karaoz U."/>
            <person name="Brodie E.L."/>
            <person name="Williams K.H."/>
            <person name="Hubbard S.S."/>
            <person name="Banfield J.F."/>
        </authorList>
    </citation>
    <scope>NUCLEOTIDE SEQUENCE [LARGE SCALE GENOMIC DNA]</scope>
</reference>
<dbReference type="GO" id="GO:0009306">
    <property type="term" value="P:protein secretion"/>
    <property type="evidence" value="ECO:0007669"/>
    <property type="project" value="InterPro"/>
</dbReference>
<comment type="similarity">
    <text evidence="2 8">Belongs to the GSP F family.</text>
</comment>
<feature type="transmembrane region" description="Helical" evidence="9">
    <location>
        <begin position="376"/>
        <end position="397"/>
    </location>
</feature>
<accession>A0A1G1ZXT2</accession>
<evidence type="ECO:0000259" key="10">
    <source>
        <dbReference type="Pfam" id="PF00482"/>
    </source>
</evidence>
<feature type="transmembrane region" description="Helical" evidence="9">
    <location>
        <begin position="210"/>
        <end position="240"/>
    </location>
</feature>
<comment type="caution">
    <text evidence="11">The sequence shown here is derived from an EMBL/GenBank/DDBJ whole genome shotgun (WGS) entry which is preliminary data.</text>
</comment>
<proteinExistence type="inferred from homology"/>
<dbReference type="InterPro" id="IPR018076">
    <property type="entry name" value="T2SS_GspF_dom"/>
</dbReference>
<evidence type="ECO:0000256" key="2">
    <source>
        <dbReference type="ARBA" id="ARBA00005745"/>
    </source>
</evidence>
<keyword evidence="5 8" id="KW-0812">Transmembrane</keyword>
<evidence type="ECO:0000256" key="6">
    <source>
        <dbReference type="ARBA" id="ARBA00022989"/>
    </source>
</evidence>
<evidence type="ECO:0000313" key="12">
    <source>
        <dbReference type="Proteomes" id="UP000176611"/>
    </source>
</evidence>
<dbReference type="InterPro" id="IPR001992">
    <property type="entry name" value="T2SS_GspF/T4SS_PilC_CS"/>
</dbReference>
<dbReference type="PRINTS" id="PR00812">
    <property type="entry name" value="BCTERIALGSPF"/>
</dbReference>
<keyword evidence="7 9" id="KW-0472">Membrane</keyword>
<dbReference type="PROSITE" id="PS00874">
    <property type="entry name" value="T2SP_F"/>
    <property type="match status" value="1"/>
</dbReference>
<sequence>MQFHYIAYRSDQGVTEGDLEAQNLKEVLENLAGRGLRPVSVKILKQRLTIASFKFWGKGVTLEDKIFLTKYLALMLRVGTNLFEAVEILIEDFEKPALKSFLLKVRSNLEKGQAFYSAFAEHPKLFSEVFINLLKAGEASGTLEKTLEDLSVSLEKEKSLSRQVRSALVYPMLLVVMSFFVVTFLITFVLPRIAASFSNGNIEPPLFSKIVFTVSLFLGDHVLLVYGLLFGGMILLWLFLRHTKVGAALFWRMITKVPIVGTLIKKIAIQRFATTLSSLMKAGISIVDSLEITADVVGNEDLKGVLKRVTRDGITKGLTIGDAFKREPYFPRTVSNLIAISEKAGHLDSILVTLANFYEEDVLATVGILVSIIEPVLLMFIGTVIGGIALAILVPIYQLAGTL</sequence>
<keyword evidence="3 8" id="KW-0813">Transport</keyword>
<dbReference type="Proteomes" id="UP000176611">
    <property type="component" value="Unassembled WGS sequence"/>
</dbReference>
<protein>
    <recommendedName>
        <fullName evidence="10">Type II secretion system protein GspF domain-containing protein</fullName>
    </recommendedName>
</protein>
<organism evidence="11 12">
    <name type="scientific">Candidatus Harrisonbacteria bacterium RIFOXYD1_FULL_40_9</name>
    <dbReference type="NCBI Taxonomy" id="1798412"/>
    <lineage>
        <taxon>Bacteria</taxon>
        <taxon>Candidatus Harrisoniibacteriota</taxon>
    </lineage>
</organism>
<name>A0A1G1ZXT2_9BACT</name>
<feature type="domain" description="Type II secretion system protein GspF" evidence="10">
    <location>
        <begin position="69"/>
        <end position="191"/>
    </location>
</feature>